<dbReference type="InterPro" id="IPR005493">
    <property type="entry name" value="RraA/RraA-like"/>
</dbReference>
<comment type="caution">
    <text evidence="4">The sequence shown here is derived from an EMBL/GenBank/DDBJ whole genome shotgun (WGS) entry which is preliminary data.</text>
</comment>
<feature type="binding site" evidence="2">
    <location>
        <position position="363"/>
    </location>
    <ligand>
        <name>substrate</name>
    </ligand>
</feature>
<feature type="binding site" evidence="2">
    <location>
        <begin position="341"/>
        <end position="344"/>
    </location>
    <ligand>
        <name>substrate</name>
    </ligand>
</feature>
<dbReference type="Proteomes" id="UP000270471">
    <property type="component" value="Unassembled WGS sequence"/>
</dbReference>
<feature type="binding site" evidence="2">
    <location>
        <position position="364"/>
    </location>
    <ligand>
        <name>Mg(2+)</name>
        <dbReference type="ChEBI" id="CHEBI:18420"/>
    </ligand>
</feature>
<evidence type="ECO:0000313" key="4">
    <source>
        <dbReference type="EMBL" id="RMB85962.1"/>
    </source>
</evidence>
<proteinExistence type="predicted"/>
<dbReference type="AlphaFoldDB" id="A0A3M0IBX7"/>
<dbReference type="PANTHER" id="PTHR11820:SF112">
    <property type="entry name" value="FUMARYLACETOACETATE HYDROLASE FAMILY PROTEIN (AFU_ORTHOLOGUE AFUA_1G02370)-RELATED"/>
    <property type="match status" value="1"/>
</dbReference>
<dbReference type="InterPro" id="IPR011234">
    <property type="entry name" value="Fumarylacetoacetase-like_C"/>
</dbReference>
<dbReference type="Pfam" id="PF01557">
    <property type="entry name" value="FAA_hydrolase"/>
    <property type="match status" value="1"/>
</dbReference>
<dbReference type="Gene3D" id="3.90.850.10">
    <property type="entry name" value="Fumarylacetoacetase-like, C-terminal domain"/>
    <property type="match status" value="1"/>
</dbReference>
<dbReference type="NCBIfam" id="NF006093">
    <property type="entry name" value="PRK08245.1"/>
    <property type="match status" value="1"/>
</dbReference>
<dbReference type="CDD" id="cd16841">
    <property type="entry name" value="RraA_family"/>
    <property type="match status" value="1"/>
</dbReference>
<dbReference type="GO" id="GO:0003824">
    <property type="term" value="F:catalytic activity"/>
    <property type="evidence" value="ECO:0007669"/>
    <property type="project" value="InterPro"/>
</dbReference>
<keyword evidence="1 2" id="KW-0479">Metal-binding</keyword>
<sequence>MTGLGRPEHPGVRRPGKIIAVHTSYASRAAEGGGRPAHPSYFLKPPSSVAASGGEVERPFGTAHLTCEGEIALVIGATARHVSREEAWTHVGWVSAANDLGVGELRAQDHGSNLRAKGGDGFTPLGPELIDARTVDPAGLRVRTWVNGELVQDDTSAGMLFPPEQIVADLSQHLTLEPGDVILTGTPAGSRVLSPGDVVEVEVDAPGAPATPTSRRLRTTVVPGHVPFDAGLGALPDPVTARGVLTPELRDKLTRTPVAGLSAQLRKRGLDNVSIDGLHALVPGVKIVGSARTLRFVPNREDLFASHGGGYNAQKRAFDAVAPGEVLVIEARGEPGAATLGDVLALRAHVRGAAGIVTDGGVRDADAVAAVGIPVFSAGRHPAVLGRRHVPWDHDLTVACGGATVQPGDVIVADADGVVVIPPALAEDVADAAIAQEDEDAWIAEQVKAGHPVDGLFPMNAAWRARYAEWRARQ</sequence>
<dbReference type="OrthoDB" id="9805307at2"/>
<dbReference type="SUPFAM" id="SSF89562">
    <property type="entry name" value="RraA-like"/>
    <property type="match status" value="1"/>
</dbReference>
<accession>A0A3M0IBX7</accession>
<protein>
    <recommendedName>
        <fullName evidence="3">Fumarylacetoacetase-like C-terminal domain-containing protein</fullName>
    </recommendedName>
</protein>
<evidence type="ECO:0000256" key="2">
    <source>
        <dbReference type="PIRSR" id="PIRSR605493-1"/>
    </source>
</evidence>
<keyword evidence="5" id="KW-1185">Reference proteome</keyword>
<name>A0A3M0IBX7_9ACTN</name>
<evidence type="ECO:0000259" key="3">
    <source>
        <dbReference type="Pfam" id="PF01557"/>
    </source>
</evidence>
<feature type="domain" description="Fumarylacetoacetase-like C-terminal" evidence="3">
    <location>
        <begin position="17"/>
        <end position="205"/>
    </location>
</feature>
<dbReference type="EMBL" id="PENI01000005">
    <property type="protein sequence ID" value="RMB85962.1"/>
    <property type="molecule type" value="Genomic_DNA"/>
</dbReference>
<gene>
    <name evidence="4" type="ORF">CTZ28_10660</name>
</gene>
<dbReference type="NCBIfam" id="NF009399">
    <property type="entry name" value="PRK12764.1"/>
    <property type="match status" value="1"/>
</dbReference>
<dbReference type="Pfam" id="PF03737">
    <property type="entry name" value="RraA-like"/>
    <property type="match status" value="1"/>
</dbReference>
<evidence type="ECO:0000256" key="1">
    <source>
        <dbReference type="ARBA" id="ARBA00022723"/>
    </source>
</evidence>
<comment type="cofactor">
    <cofactor evidence="2">
        <name>Mg(2+)</name>
        <dbReference type="ChEBI" id="CHEBI:18420"/>
    </cofactor>
</comment>
<evidence type="ECO:0000313" key="5">
    <source>
        <dbReference type="Proteomes" id="UP000270471"/>
    </source>
</evidence>
<dbReference type="GO" id="GO:0046872">
    <property type="term" value="F:metal ion binding"/>
    <property type="evidence" value="ECO:0007669"/>
    <property type="project" value="UniProtKB-KW"/>
</dbReference>
<dbReference type="RefSeq" id="WP_121889066.1">
    <property type="nucleotide sequence ID" value="NZ_PENI01000005.1"/>
</dbReference>
<dbReference type="Gene3D" id="3.50.30.40">
    <property type="entry name" value="Ribonuclease E inhibitor RraA/RraA-like"/>
    <property type="match status" value="1"/>
</dbReference>
<organism evidence="4 5">
    <name type="scientific">Streptomyces shenzhenensis</name>
    <dbReference type="NCBI Taxonomy" id="943815"/>
    <lineage>
        <taxon>Bacteria</taxon>
        <taxon>Bacillati</taxon>
        <taxon>Actinomycetota</taxon>
        <taxon>Actinomycetes</taxon>
        <taxon>Kitasatosporales</taxon>
        <taxon>Streptomycetaceae</taxon>
        <taxon>Streptomyces</taxon>
    </lineage>
</organism>
<dbReference type="PANTHER" id="PTHR11820">
    <property type="entry name" value="ACYLPYRUVASE"/>
    <property type="match status" value="1"/>
</dbReference>
<dbReference type="SUPFAM" id="SSF56529">
    <property type="entry name" value="FAH"/>
    <property type="match status" value="1"/>
</dbReference>
<reference evidence="4 5" key="1">
    <citation type="submission" date="2017-11" db="EMBL/GenBank/DDBJ databases">
        <title>Draft genome of actinobacteria isolated from guarana (Paullinia cupana (Mart.) Ducke.</title>
        <authorList>
            <person name="Siqueira K.A."/>
            <person name="Liotti R.G."/>
            <person name="Mendes T.A.O."/>
            <person name="Soares M.A."/>
        </authorList>
    </citation>
    <scope>NUCLEOTIDE SEQUENCE [LARGE SCALE GENOMIC DNA]</scope>
    <source>
        <strain evidence="4 5">193</strain>
    </source>
</reference>
<dbReference type="InterPro" id="IPR036663">
    <property type="entry name" value="Fumarylacetoacetase_C_sf"/>
</dbReference>
<dbReference type="InterPro" id="IPR036704">
    <property type="entry name" value="RraA/RraA-like_sf"/>
</dbReference>
<keyword evidence="2" id="KW-0460">Magnesium</keyword>